<dbReference type="Pfam" id="PF11013">
    <property type="entry name" value="DUF2851"/>
    <property type="match status" value="1"/>
</dbReference>
<dbReference type="EMBL" id="UINC01087538">
    <property type="protein sequence ID" value="SVC36981.1"/>
    <property type="molecule type" value="Genomic_DNA"/>
</dbReference>
<dbReference type="AlphaFoldDB" id="A0A382LQ21"/>
<reference evidence="1" key="1">
    <citation type="submission" date="2018-05" db="EMBL/GenBank/DDBJ databases">
        <authorList>
            <person name="Lanie J.A."/>
            <person name="Ng W.-L."/>
            <person name="Kazmierczak K.M."/>
            <person name="Andrzejewski T.M."/>
            <person name="Davidsen T.M."/>
            <person name="Wayne K.J."/>
            <person name="Tettelin H."/>
            <person name="Glass J.I."/>
            <person name="Rusch D."/>
            <person name="Podicherti R."/>
            <person name="Tsui H.-C.T."/>
            <person name="Winkler M.E."/>
        </authorList>
    </citation>
    <scope>NUCLEOTIDE SEQUENCE</scope>
</reference>
<evidence type="ECO:0000313" key="1">
    <source>
        <dbReference type="EMBL" id="SVC36981.1"/>
    </source>
</evidence>
<name>A0A382LQ21_9ZZZZ</name>
<evidence type="ECO:0008006" key="2">
    <source>
        <dbReference type="Google" id="ProtNLM"/>
    </source>
</evidence>
<dbReference type="InterPro" id="IPR021272">
    <property type="entry name" value="DUF2851"/>
</dbReference>
<sequence>GRCSAPLRALPREGAADLLGQAARARLEAKATSMGAVAGRATWEQALWEGLFTALGYKQNNWAMRRLAELLPELQRGLGQAPEPVVLLARLLGVGGLLPNQLDRGKLTNCYLRTLWDQWWRDRDRLAKRILPLSTWTFHGLRPANRPERRLALAAYWLAKRDFVTWLDDWICQPPKKPSPAAALLGHLAASDGYWSRHWTFHSGRFAAAQPLLGSGRLHDIAVNVILPWLHARAMAAGNDGLVARVEERYFAWPKGQDNSRLKFVRQRLFGGRHIPLRGAALQQGLLQVQADFCNHTNAVCDDCVFPDLVRRYSLEKT</sequence>
<accession>A0A382LQ21</accession>
<proteinExistence type="predicted"/>
<protein>
    <recommendedName>
        <fullName evidence="2">DUF2851 domain-containing protein</fullName>
    </recommendedName>
</protein>
<gene>
    <name evidence="1" type="ORF">METZ01_LOCUS289835</name>
</gene>
<feature type="non-terminal residue" evidence="1">
    <location>
        <position position="1"/>
    </location>
</feature>
<organism evidence="1">
    <name type="scientific">marine metagenome</name>
    <dbReference type="NCBI Taxonomy" id="408172"/>
    <lineage>
        <taxon>unclassified sequences</taxon>
        <taxon>metagenomes</taxon>
        <taxon>ecological metagenomes</taxon>
    </lineage>
</organism>